<dbReference type="AlphaFoldDB" id="A0A6N2EZ78"/>
<proteinExistence type="predicted"/>
<protein>
    <submittedName>
        <fullName evidence="1">Uncharacterized protein</fullName>
    </submittedName>
</protein>
<organism evidence="1 2">
    <name type="scientific">Bacillus paralicheniformis</name>
    <dbReference type="NCBI Taxonomy" id="1648923"/>
    <lineage>
        <taxon>Bacteria</taxon>
        <taxon>Bacillati</taxon>
        <taxon>Bacillota</taxon>
        <taxon>Bacilli</taxon>
        <taxon>Bacillales</taxon>
        <taxon>Bacillaceae</taxon>
        <taxon>Bacillus</taxon>
    </lineage>
</organism>
<dbReference type="EMBL" id="LKPO01000021">
    <property type="protein sequence ID" value="OLF90022.1"/>
    <property type="molecule type" value="Genomic_DNA"/>
</dbReference>
<evidence type="ECO:0000313" key="2">
    <source>
        <dbReference type="Proteomes" id="UP000185604"/>
    </source>
</evidence>
<dbReference type="Proteomes" id="UP000185604">
    <property type="component" value="Unassembled WGS sequence"/>
</dbReference>
<reference evidence="1 2" key="1">
    <citation type="journal article" date="2016" name="Front. Microbiol.">
        <title>High-Level Heat Resistance of Spores of Bacillus amyloliquefaciens and Bacillus licheniformis Results from the Presence of a spoVA Operon in a Tn1546 Transposon.</title>
        <authorList>
            <person name="Berendsen E.M."/>
            <person name="Koning R.A."/>
            <person name="Boekhorst J."/>
            <person name="de Jong A."/>
            <person name="Kuipers O.P."/>
            <person name="Wells-Bennik M.H."/>
        </authorList>
    </citation>
    <scope>NUCLEOTIDE SEQUENCE [LARGE SCALE GENOMIC DNA]</scope>
    <source>
        <strain evidence="1 2">B4121</strain>
    </source>
</reference>
<name>A0A6N2EZ78_9BACI</name>
<gene>
    <name evidence="1" type="ORF">B4121_3297</name>
</gene>
<accession>A0A6N2EZ78</accession>
<evidence type="ECO:0000313" key="1">
    <source>
        <dbReference type="EMBL" id="OLF90022.1"/>
    </source>
</evidence>
<comment type="caution">
    <text evidence="1">The sequence shown here is derived from an EMBL/GenBank/DDBJ whole genome shotgun (WGS) entry which is preliminary data.</text>
</comment>
<sequence length="37" mass="4450">MRTSVKMVQEEKKQPALPSWPFSKRDVDFRQVKVLIF</sequence>